<evidence type="ECO:0000259" key="7">
    <source>
        <dbReference type="Pfam" id="PF17917"/>
    </source>
</evidence>
<dbReference type="PANTHER" id="PTHR37984">
    <property type="entry name" value="PROTEIN CBG26694"/>
    <property type="match status" value="1"/>
</dbReference>
<dbReference type="Proteomes" id="UP000198211">
    <property type="component" value="Unassembled WGS sequence"/>
</dbReference>
<keyword evidence="1" id="KW-0808">Transferase</keyword>
<evidence type="ECO:0000313" key="9">
    <source>
        <dbReference type="Proteomes" id="UP000198211"/>
    </source>
</evidence>
<keyword evidence="9" id="KW-1185">Reference proteome</keyword>
<dbReference type="InterPro" id="IPR041373">
    <property type="entry name" value="RT_RNaseH"/>
</dbReference>
<comment type="caution">
    <text evidence="8">The sequence shown here is derived from an EMBL/GenBank/DDBJ whole genome shotgun (WGS) entry which is preliminary data.</text>
</comment>
<gene>
    <name evidence="8" type="ORF">PHMEG_00015410</name>
</gene>
<protein>
    <recommendedName>
        <fullName evidence="7">Reverse transcriptase RNase H-like domain-containing protein</fullName>
    </recommendedName>
</protein>
<dbReference type="GO" id="GO:0016787">
    <property type="term" value="F:hydrolase activity"/>
    <property type="evidence" value="ECO:0007669"/>
    <property type="project" value="UniProtKB-KW"/>
</dbReference>
<dbReference type="Gene3D" id="3.30.70.270">
    <property type="match status" value="1"/>
</dbReference>
<dbReference type="GO" id="GO:0004519">
    <property type="term" value="F:endonuclease activity"/>
    <property type="evidence" value="ECO:0007669"/>
    <property type="project" value="UniProtKB-KW"/>
</dbReference>
<name>A0A225W1G3_9STRA</name>
<reference evidence="9" key="1">
    <citation type="submission" date="2017-03" db="EMBL/GenBank/DDBJ databases">
        <title>Phytopthora megakarya and P. palmivora, two closely related causual agents of cacao black pod achieved similar genome size and gene model numbers by different mechanisms.</title>
        <authorList>
            <person name="Ali S."/>
            <person name="Shao J."/>
            <person name="Larry D.J."/>
            <person name="Kronmiller B."/>
            <person name="Shen D."/>
            <person name="Strem M.D."/>
            <person name="Melnick R.L."/>
            <person name="Guiltinan M.J."/>
            <person name="Tyler B.M."/>
            <person name="Meinhardt L.W."/>
            <person name="Bailey B.A."/>
        </authorList>
    </citation>
    <scope>NUCLEOTIDE SEQUENCE [LARGE SCALE GENOMIC DNA]</scope>
    <source>
        <strain evidence="9">zdho120</strain>
    </source>
</reference>
<evidence type="ECO:0000256" key="5">
    <source>
        <dbReference type="ARBA" id="ARBA00022801"/>
    </source>
</evidence>
<feature type="domain" description="Reverse transcriptase RNase H-like" evidence="7">
    <location>
        <begin position="112"/>
        <end position="202"/>
    </location>
</feature>
<evidence type="ECO:0000256" key="4">
    <source>
        <dbReference type="ARBA" id="ARBA00022759"/>
    </source>
</evidence>
<dbReference type="SUPFAM" id="SSF56672">
    <property type="entry name" value="DNA/RNA polymerases"/>
    <property type="match status" value="1"/>
</dbReference>
<keyword evidence="3" id="KW-0540">Nuclease</keyword>
<evidence type="ECO:0000256" key="3">
    <source>
        <dbReference type="ARBA" id="ARBA00022722"/>
    </source>
</evidence>
<proteinExistence type="predicted"/>
<dbReference type="InterPro" id="IPR043502">
    <property type="entry name" value="DNA/RNA_pol_sf"/>
</dbReference>
<evidence type="ECO:0000256" key="2">
    <source>
        <dbReference type="ARBA" id="ARBA00022695"/>
    </source>
</evidence>
<evidence type="ECO:0000313" key="8">
    <source>
        <dbReference type="EMBL" id="OWZ11553.1"/>
    </source>
</evidence>
<organism evidence="8 9">
    <name type="scientific">Phytophthora megakarya</name>
    <dbReference type="NCBI Taxonomy" id="4795"/>
    <lineage>
        <taxon>Eukaryota</taxon>
        <taxon>Sar</taxon>
        <taxon>Stramenopiles</taxon>
        <taxon>Oomycota</taxon>
        <taxon>Peronosporomycetes</taxon>
        <taxon>Peronosporales</taxon>
        <taxon>Peronosporaceae</taxon>
        <taxon>Phytophthora</taxon>
    </lineage>
</organism>
<dbReference type="InterPro" id="IPR050951">
    <property type="entry name" value="Retrovirus_Pol_polyprotein"/>
</dbReference>
<dbReference type="STRING" id="4795.A0A225W1G3"/>
<evidence type="ECO:0000256" key="1">
    <source>
        <dbReference type="ARBA" id="ARBA00022679"/>
    </source>
</evidence>
<keyword evidence="2" id="KW-0548">Nucleotidyltransferase</keyword>
<accession>A0A225W1G3</accession>
<dbReference type="EMBL" id="NBNE01002093">
    <property type="protein sequence ID" value="OWZ11553.1"/>
    <property type="molecule type" value="Genomic_DNA"/>
</dbReference>
<dbReference type="OrthoDB" id="115144at2759"/>
<dbReference type="AlphaFoldDB" id="A0A225W1G3"/>
<keyword evidence="5" id="KW-0378">Hydrolase</keyword>
<dbReference type="GO" id="GO:0003964">
    <property type="term" value="F:RNA-directed DNA polymerase activity"/>
    <property type="evidence" value="ECO:0007669"/>
    <property type="project" value="UniProtKB-KW"/>
</dbReference>
<dbReference type="Pfam" id="PF17917">
    <property type="entry name" value="RT_RNaseH"/>
    <property type="match status" value="1"/>
</dbReference>
<dbReference type="PANTHER" id="PTHR37984:SF5">
    <property type="entry name" value="PROTEIN NYNRIN-LIKE"/>
    <property type="match status" value="1"/>
</dbReference>
<keyword evidence="4" id="KW-0255">Endonuclease</keyword>
<sequence length="216" mass="24873">MLCCSDSDIGIYRSVSRKASSADKLYLPIDSECVQSFFGCLNYYNKFIEDLPVVAAVFSKLDEDRIRAGHNLDRAKEAFEILKRKITSIPDSAAASSRSYQAVCHHPTCNPWAACGVLGQKHEGIIQPVRFTGRVLNESALRYHIAEKEMLAILRVLEQFLPLIYRSEIPIVIYTWYSVLKWLLKSKFADDRHLKWGLELSKWTLELRRVQRDDMD</sequence>
<evidence type="ECO:0000256" key="6">
    <source>
        <dbReference type="ARBA" id="ARBA00022918"/>
    </source>
</evidence>
<keyword evidence="6" id="KW-0695">RNA-directed DNA polymerase</keyword>
<dbReference type="InterPro" id="IPR043128">
    <property type="entry name" value="Rev_trsase/Diguanyl_cyclase"/>
</dbReference>